<dbReference type="SUPFAM" id="SSF52151">
    <property type="entry name" value="FabD/lysophospholipase-like"/>
    <property type="match status" value="1"/>
</dbReference>
<reference evidence="6 7" key="1">
    <citation type="journal article" date="2019" name="Sci. Rep.">
        <title>A multi-omics analysis of the grapevine pathogen Lasiodiplodia theobromae reveals that temperature affects the expression of virulence- and pathogenicity-related genes.</title>
        <authorList>
            <person name="Felix C."/>
            <person name="Meneses R."/>
            <person name="Goncalves M.F.M."/>
            <person name="Tilleman L."/>
            <person name="Duarte A.S."/>
            <person name="Jorrin-Novo J.V."/>
            <person name="Van de Peer Y."/>
            <person name="Deforce D."/>
            <person name="Van Nieuwerburgh F."/>
            <person name="Esteves A.C."/>
            <person name="Alves A."/>
        </authorList>
    </citation>
    <scope>NUCLEOTIDE SEQUENCE [LARGE SCALE GENOMIC DNA]</scope>
    <source>
        <strain evidence="6 7">LA-SOL3</strain>
    </source>
</reference>
<feature type="short sequence motif" description="GXGXXG" evidence="4">
    <location>
        <begin position="242"/>
        <end position="247"/>
    </location>
</feature>
<feature type="domain" description="PNPLA" evidence="5">
    <location>
        <begin position="238"/>
        <end position="450"/>
    </location>
</feature>
<evidence type="ECO:0000313" key="6">
    <source>
        <dbReference type="EMBL" id="KAB2570091.1"/>
    </source>
</evidence>
<keyword evidence="1 4" id="KW-0378">Hydrolase</keyword>
<keyword evidence="3 4" id="KW-0443">Lipid metabolism</keyword>
<keyword evidence="2 4" id="KW-0442">Lipid degradation</keyword>
<evidence type="ECO:0000313" key="7">
    <source>
        <dbReference type="Proteomes" id="UP000325902"/>
    </source>
</evidence>
<feature type="short sequence motif" description="GXSXG" evidence="4">
    <location>
        <begin position="275"/>
        <end position="279"/>
    </location>
</feature>
<name>A0A5N5CXL4_9PEZI</name>
<dbReference type="Proteomes" id="UP000325902">
    <property type="component" value="Unassembled WGS sequence"/>
</dbReference>
<feature type="active site" description="Proton acceptor" evidence="4">
    <location>
        <position position="437"/>
    </location>
</feature>
<evidence type="ECO:0000259" key="5">
    <source>
        <dbReference type="PROSITE" id="PS51635"/>
    </source>
</evidence>
<evidence type="ECO:0000256" key="4">
    <source>
        <dbReference type="PROSITE-ProRule" id="PRU01161"/>
    </source>
</evidence>
<feature type="short sequence motif" description="DGA/G" evidence="4">
    <location>
        <begin position="437"/>
        <end position="439"/>
    </location>
</feature>
<dbReference type="PANTHER" id="PTHR24185">
    <property type="entry name" value="CALCIUM-INDEPENDENT PHOSPHOLIPASE A2-GAMMA"/>
    <property type="match status" value="1"/>
</dbReference>
<comment type="caution">
    <text evidence="6">The sequence shown here is derived from an EMBL/GenBank/DDBJ whole genome shotgun (WGS) entry which is preliminary data.</text>
</comment>
<dbReference type="PANTHER" id="PTHR24185:SF1">
    <property type="entry name" value="CALCIUM-INDEPENDENT PHOSPHOLIPASE A2-GAMMA"/>
    <property type="match status" value="1"/>
</dbReference>
<sequence>MDNPLDQMTHLKAESLESLPPQTTRIPAGQYAVKGTKEMQVPRQGEPLGIETIRRIRGLEIFAETHDQGSCDDPAKGNWTWVELAILENELAQSPRKVNDIEFVWYDHSIRHDEESEEETGKYKWRHGNVFRKKHKILRLMEPGNCIAVRLCSRFTNWTIYGRGGYLVIDIDNDAIPRKPVNLPHVNDVTEKVKMMHDAFNSVNEATQAAFQPSPPPVTKRIHRADSVLGWERPLRVLALDGGGVRGYSSLLILKEVMARMGNPKPCDVFDMIGGTSTGGLIAIMLGRLQMNVDECIKHYEKDMIRIFGKKENEAWLSKKVRGVTEGISTVVEGRSHDAGPLEDTVRKLVSEKLRDEKAMLLDDSNKCKVFVMAFDKKKPNNSGPVYLRSYASKEIFLSQIKIWEAARATSAAPTYFDPMKVVDTSSKEKPVYELIDGGLGANNPLGWLWNEVIRVYGPTRPTDCFLSIGTGIPASQMLVDLGIAKGGLKNIEKFMGVISSIATNTQITHILFGTLINSLAPVAGNPPKYWRLNVGQHGQDKEPDEAYLQKDADLPAMDDSGKISTIRNMTKDYIIKATLDISASAEALSRKESTLE</sequence>
<evidence type="ECO:0000256" key="2">
    <source>
        <dbReference type="ARBA" id="ARBA00022963"/>
    </source>
</evidence>
<dbReference type="OrthoDB" id="6612291at2759"/>
<organism evidence="6 7">
    <name type="scientific">Lasiodiplodia theobromae</name>
    <dbReference type="NCBI Taxonomy" id="45133"/>
    <lineage>
        <taxon>Eukaryota</taxon>
        <taxon>Fungi</taxon>
        <taxon>Dikarya</taxon>
        <taxon>Ascomycota</taxon>
        <taxon>Pezizomycotina</taxon>
        <taxon>Dothideomycetes</taxon>
        <taxon>Dothideomycetes incertae sedis</taxon>
        <taxon>Botryosphaeriales</taxon>
        <taxon>Botryosphaeriaceae</taxon>
        <taxon>Lasiodiplodia</taxon>
    </lineage>
</organism>
<dbReference type="GO" id="GO:0016020">
    <property type="term" value="C:membrane"/>
    <property type="evidence" value="ECO:0007669"/>
    <property type="project" value="TreeGrafter"/>
</dbReference>
<dbReference type="EMBL" id="VCHE01000152">
    <property type="protein sequence ID" value="KAB2570091.1"/>
    <property type="molecule type" value="Genomic_DNA"/>
</dbReference>
<dbReference type="InterPro" id="IPR016035">
    <property type="entry name" value="Acyl_Trfase/lysoPLipase"/>
</dbReference>
<dbReference type="InterPro" id="IPR002641">
    <property type="entry name" value="PNPLA_dom"/>
</dbReference>
<dbReference type="Gene3D" id="3.40.1090.10">
    <property type="entry name" value="Cytosolic phospholipase A2 catalytic domain"/>
    <property type="match status" value="1"/>
</dbReference>
<evidence type="ECO:0000256" key="3">
    <source>
        <dbReference type="ARBA" id="ARBA00023098"/>
    </source>
</evidence>
<dbReference type="GO" id="GO:0019369">
    <property type="term" value="P:arachidonate metabolic process"/>
    <property type="evidence" value="ECO:0007669"/>
    <property type="project" value="TreeGrafter"/>
</dbReference>
<dbReference type="CDD" id="cd07216">
    <property type="entry name" value="Pat17_PNPLA8_PNPLA9_like3"/>
    <property type="match status" value="1"/>
</dbReference>
<dbReference type="AlphaFoldDB" id="A0A5N5CXL4"/>
<dbReference type="Pfam" id="PF01734">
    <property type="entry name" value="Patatin"/>
    <property type="match status" value="1"/>
</dbReference>
<evidence type="ECO:0000256" key="1">
    <source>
        <dbReference type="ARBA" id="ARBA00022801"/>
    </source>
</evidence>
<proteinExistence type="predicted"/>
<protein>
    <submittedName>
        <fullName evidence="6">Patatin-like protein 2</fullName>
    </submittedName>
</protein>
<dbReference type="GO" id="GO:0047499">
    <property type="term" value="F:calcium-independent phospholipase A2 activity"/>
    <property type="evidence" value="ECO:0007669"/>
    <property type="project" value="TreeGrafter"/>
</dbReference>
<gene>
    <name evidence="6" type="primary">PLP2</name>
    <name evidence="6" type="ORF">DBV05_g11235</name>
</gene>
<accession>A0A5N5CXL4</accession>
<dbReference type="PROSITE" id="PS51635">
    <property type="entry name" value="PNPLA"/>
    <property type="match status" value="1"/>
</dbReference>
<dbReference type="GO" id="GO:0016042">
    <property type="term" value="P:lipid catabolic process"/>
    <property type="evidence" value="ECO:0007669"/>
    <property type="project" value="UniProtKB-UniRule"/>
</dbReference>
<dbReference type="GO" id="GO:0046486">
    <property type="term" value="P:glycerolipid metabolic process"/>
    <property type="evidence" value="ECO:0007669"/>
    <property type="project" value="UniProtKB-ARBA"/>
</dbReference>
<feature type="active site" description="Nucleophile" evidence="4">
    <location>
        <position position="277"/>
    </location>
</feature>
<keyword evidence="7" id="KW-1185">Reference proteome</keyword>